<evidence type="ECO:0000313" key="3">
    <source>
        <dbReference type="Proteomes" id="UP001500967"/>
    </source>
</evidence>
<protein>
    <submittedName>
        <fullName evidence="2">DUF4097 family beta strand repeat-containing protein</fullName>
    </submittedName>
</protein>
<dbReference type="InterPro" id="IPR025164">
    <property type="entry name" value="Toastrack_DUF4097"/>
</dbReference>
<gene>
    <name evidence="2" type="ORF">GCM10009539_24800</name>
</gene>
<keyword evidence="3" id="KW-1185">Reference proteome</keyword>
<dbReference type="EMBL" id="BAAAGX010000009">
    <property type="protein sequence ID" value="GAA0238525.1"/>
    <property type="molecule type" value="Genomic_DNA"/>
</dbReference>
<feature type="domain" description="DUF4097" evidence="1">
    <location>
        <begin position="25"/>
        <end position="217"/>
    </location>
</feature>
<proteinExistence type="predicted"/>
<reference evidence="3" key="1">
    <citation type="journal article" date="2019" name="Int. J. Syst. Evol. Microbiol.">
        <title>The Global Catalogue of Microorganisms (GCM) 10K type strain sequencing project: providing services to taxonomists for standard genome sequencing and annotation.</title>
        <authorList>
            <consortium name="The Broad Institute Genomics Platform"/>
            <consortium name="The Broad Institute Genome Sequencing Center for Infectious Disease"/>
            <person name="Wu L."/>
            <person name="Ma J."/>
        </authorList>
    </citation>
    <scope>NUCLEOTIDE SEQUENCE [LARGE SCALE GENOMIC DNA]</scope>
    <source>
        <strain evidence="3">JCM 10425</strain>
    </source>
</reference>
<evidence type="ECO:0000259" key="1">
    <source>
        <dbReference type="Pfam" id="PF13349"/>
    </source>
</evidence>
<sequence>MHTFDTPAPIAAVLTIPAGRVQFIATDRSDTAVEVRPTNAAKDRDVQVAEQTSVEFVDGVLRIRTAAEKQLFGPSGSIEVTVQLPADSRVEATAASADFRVVGRVGDVTYQGSHGSITIDEAANVRLTTQAGDVEVGRLNGSGEIRTSKGDLRVAEAVSGQVELRTEAGGITVGVAGGVSASLDAGTSSGRIVNSLKNDGAIGLAIRATTAYGDIEAHSL</sequence>
<comment type="caution">
    <text evidence="2">The sequence shown here is derived from an EMBL/GenBank/DDBJ whole genome shotgun (WGS) entry which is preliminary data.</text>
</comment>
<accession>A0ABP3DQB8</accession>
<evidence type="ECO:0000313" key="2">
    <source>
        <dbReference type="EMBL" id="GAA0238525.1"/>
    </source>
</evidence>
<dbReference type="Proteomes" id="UP001500967">
    <property type="component" value="Unassembled WGS sequence"/>
</dbReference>
<organism evidence="2 3">
    <name type="scientific">Cryptosporangium japonicum</name>
    <dbReference type="NCBI Taxonomy" id="80872"/>
    <lineage>
        <taxon>Bacteria</taxon>
        <taxon>Bacillati</taxon>
        <taxon>Actinomycetota</taxon>
        <taxon>Actinomycetes</taxon>
        <taxon>Cryptosporangiales</taxon>
        <taxon>Cryptosporangiaceae</taxon>
        <taxon>Cryptosporangium</taxon>
    </lineage>
</organism>
<name>A0ABP3DQB8_9ACTN</name>
<dbReference type="RefSeq" id="WP_344648917.1">
    <property type="nucleotide sequence ID" value="NZ_BAAAGX010000009.1"/>
</dbReference>
<dbReference type="Pfam" id="PF13349">
    <property type="entry name" value="DUF4097"/>
    <property type="match status" value="1"/>
</dbReference>